<dbReference type="EMBL" id="AJWK01007620">
    <property type="status" value="NOT_ANNOTATED_CDS"/>
    <property type="molecule type" value="Genomic_DNA"/>
</dbReference>
<feature type="compositionally biased region" description="Low complexity" evidence="6">
    <location>
        <begin position="667"/>
        <end position="678"/>
    </location>
</feature>
<dbReference type="GO" id="GO:0005667">
    <property type="term" value="C:transcription regulator complex"/>
    <property type="evidence" value="ECO:0007669"/>
    <property type="project" value="TreeGrafter"/>
</dbReference>
<sequence length="678" mass="72616">MATSDDEPMHLYEVFQNCFNKIANKQNGAEKGYQSSAYGGMENGMYGPDEFAHENPVGVTRYASPKAVGALYQPEPYFDSTATSWYAAPSSCGAYTPQTASANYHNSSHMSPATHHGGASGSNHYSMSPNMSHMEGGQLSQTQTLPPMSSFRGSGTGAGPSQAVYNPQLSLPHNHPHSEHSPLSQTQTLPPMSSFRGSGTGAGPSQAVYNPQLSLPHNHPHSEHSPVLETAGDPIVRKAAHNIYSPDQNLAYTNSNASTPVNSPPPLTSQTPLHPTQNPVIAGQPGSAPSGATSWQQLTPVLSTTGVSGGNPSVNGLQNGAYTPDLVARGLMANPPDTQPLDDAIVFLRDHSESTNGARMEERLDDAINVLRNHCEQPQLPMPLSGLDPAFIGAAGGSGSGPPPPAVGNTQMMPSLQSDIKPDPMAGSIKQERLTSGNSKKRKDPPEADSKPSSSSAEGSSKGSSKRPRRYCSSADEGDNSDPSCSKAVREKERRQANNRKDPPEADSKPSSSSAEGSSKGSSKRPRRYCSSADEGDNSDPSKISRSCSSADEDDEEPGLKAMREKERRQANNARERIRIRDINEALKELGRMCMTHLKSDKPQTKLGILNMAVEVIMNLEQQVRERNLNPKAACLKRREEEKAEDGSKLPQHHMISQGYPSISGPHSNLSHNNSHSQ</sequence>
<dbReference type="GO" id="GO:0000981">
    <property type="term" value="F:DNA-binding transcription factor activity, RNA polymerase II-specific"/>
    <property type="evidence" value="ECO:0007669"/>
    <property type="project" value="TreeGrafter"/>
</dbReference>
<feature type="domain" description="BHLH" evidence="7">
    <location>
        <begin position="567"/>
        <end position="620"/>
    </location>
</feature>
<feature type="compositionally biased region" description="Low complexity" evidence="6">
    <location>
        <begin position="509"/>
        <end position="521"/>
    </location>
</feature>
<feature type="region of interest" description="Disordered" evidence="6">
    <location>
        <begin position="638"/>
        <end position="678"/>
    </location>
</feature>
<feature type="compositionally biased region" description="Basic and acidic residues" evidence="6">
    <location>
        <begin position="558"/>
        <end position="573"/>
    </location>
</feature>
<dbReference type="EMBL" id="AJWK01007624">
    <property type="status" value="NOT_ANNOTATED_CDS"/>
    <property type="molecule type" value="Genomic_DNA"/>
</dbReference>
<dbReference type="GO" id="GO:0046983">
    <property type="term" value="F:protein dimerization activity"/>
    <property type="evidence" value="ECO:0007669"/>
    <property type="project" value="InterPro"/>
</dbReference>
<dbReference type="VEuPathDB" id="VectorBase:LLONM1_006744"/>
<feature type="compositionally biased region" description="Polar residues" evidence="6">
    <location>
        <begin position="249"/>
        <end position="261"/>
    </location>
</feature>
<name>A0A1B0CDA5_LUTLO</name>
<evidence type="ECO:0000256" key="1">
    <source>
        <dbReference type="ARBA" id="ARBA00004123"/>
    </source>
</evidence>
<dbReference type="EMBL" id="AJWK01007623">
    <property type="status" value="NOT_ANNOTATED_CDS"/>
    <property type="molecule type" value="Genomic_DNA"/>
</dbReference>
<dbReference type="EMBL" id="AJWK01007619">
    <property type="status" value="NOT_ANNOTATED_CDS"/>
    <property type="molecule type" value="Genomic_DNA"/>
</dbReference>
<dbReference type="GO" id="GO:0000978">
    <property type="term" value="F:RNA polymerase II cis-regulatory region sequence-specific DNA binding"/>
    <property type="evidence" value="ECO:0007669"/>
    <property type="project" value="TreeGrafter"/>
</dbReference>
<evidence type="ECO:0000313" key="8">
    <source>
        <dbReference type="EnsemblMetazoa" id="LLOJ002325-PA"/>
    </source>
</evidence>
<keyword evidence="4" id="KW-0804">Transcription</keyword>
<evidence type="ECO:0000256" key="5">
    <source>
        <dbReference type="ARBA" id="ARBA00023242"/>
    </source>
</evidence>
<dbReference type="EnsemblMetazoa" id="LLOJ002325-RA">
    <property type="protein sequence ID" value="LLOJ002325-PA"/>
    <property type="gene ID" value="LLOJ002325"/>
</dbReference>
<feature type="region of interest" description="Disordered" evidence="6">
    <location>
        <begin position="249"/>
        <end position="294"/>
    </location>
</feature>
<feature type="compositionally biased region" description="Polar residues" evidence="6">
    <location>
        <begin position="408"/>
        <end position="418"/>
    </location>
</feature>
<dbReference type="SMART" id="SM00353">
    <property type="entry name" value="HLH"/>
    <property type="match status" value="1"/>
</dbReference>
<dbReference type="InterPro" id="IPR036638">
    <property type="entry name" value="HLH_DNA-bd_sf"/>
</dbReference>
<dbReference type="GO" id="GO:0000785">
    <property type="term" value="C:chromatin"/>
    <property type="evidence" value="ECO:0007669"/>
    <property type="project" value="TreeGrafter"/>
</dbReference>
<feature type="compositionally biased region" description="Polar residues" evidence="6">
    <location>
        <begin position="138"/>
        <end position="153"/>
    </location>
</feature>
<dbReference type="Gene3D" id="4.10.280.10">
    <property type="entry name" value="Helix-loop-helix DNA-binding domain"/>
    <property type="match status" value="1"/>
</dbReference>
<comment type="subcellular location">
    <subcellularLocation>
        <location evidence="1">Nucleus</location>
    </subcellularLocation>
</comment>
<keyword evidence="5" id="KW-0539">Nucleus</keyword>
<dbReference type="VEuPathDB" id="VectorBase:LLOJ002325"/>
<dbReference type="Pfam" id="PF00010">
    <property type="entry name" value="HLH"/>
    <property type="match status" value="1"/>
</dbReference>
<feature type="compositionally biased region" description="Polar residues" evidence="6">
    <location>
        <begin position="121"/>
        <end position="131"/>
    </location>
</feature>
<reference evidence="8" key="1">
    <citation type="submission" date="2020-05" db="UniProtKB">
        <authorList>
            <consortium name="EnsemblMetazoa"/>
        </authorList>
    </citation>
    <scope>IDENTIFICATION</scope>
    <source>
        <strain evidence="8">Jacobina</strain>
    </source>
</reference>
<feature type="compositionally biased region" description="Basic and acidic residues" evidence="6">
    <location>
        <begin position="638"/>
        <end position="648"/>
    </location>
</feature>
<dbReference type="PROSITE" id="PS50888">
    <property type="entry name" value="BHLH"/>
    <property type="match status" value="1"/>
</dbReference>
<protein>
    <recommendedName>
        <fullName evidence="7">BHLH domain-containing protein</fullName>
    </recommendedName>
</protein>
<keyword evidence="3" id="KW-0238">DNA-binding</keyword>
<dbReference type="GO" id="GO:0005634">
    <property type="term" value="C:nucleus"/>
    <property type="evidence" value="ECO:0007669"/>
    <property type="project" value="UniProtKB-SubCell"/>
</dbReference>
<proteinExistence type="predicted"/>
<dbReference type="EMBL" id="AJWK01007616">
    <property type="status" value="NOT_ANNOTATED_CDS"/>
    <property type="molecule type" value="Genomic_DNA"/>
</dbReference>
<dbReference type="CDD" id="cd11467">
    <property type="entry name" value="bHLH_E-protein_Da_like"/>
    <property type="match status" value="1"/>
</dbReference>
<dbReference type="EMBL" id="AJWK01007621">
    <property type="status" value="NOT_ANNOTATED_CDS"/>
    <property type="molecule type" value="Genomic_DNA"/>
</dbReference>
<dbReference type="Proteomes" id="UP000092461">
    <property type="component" value="Unassembled WGS sequence"/>
</dbReference>
<evidence type="ECO:0000256" key="4">
    <source>
        <dbReference type="ARBA" id="ARBA00023163"/>
    </source>
</evidence>
<evidence type="ECO:0000256" key="3">
    <source>
        <dbReference type="ARBA" id="ARBA00023125"/>
    </source>
</evidence>
<feature type="compositionally biased region" description="Low complexity" evidence="6">
    <location>
        <begin position="451"/>
        <end position="463"/>
    </location>
</feature>
<feature type="region of interest" description="Disordered" evidence="6">
    <location>
        <begin position="105"/>
        <end position="228"/>
    </location>
</feature>
<dbReference type="SUPFAM" id="SSF47459">
    <property type="entry name" value="HLH, helix-loop-helix DNA-binding domain"/>
    <property type="match status" value="1"/>
</dbReference>
<feature type="compositionally biased region" description="Basic and acidic residues" evidence="6">
    <location>
        <begin position="488"/>
        <end position="508"/>
    </location>
</feature>
<keyword evidence="2" id="KW-0805">Transcription regulation</keyword>
<feature type="region of interest" description="Disordered" evidence="6">
    <location>
        <begin position="391"/>
        <end position="573"/>
    </location>
</feature>
<dbReference type="EMBL" id="AJWK01007618">
    <property type="status" value="NOT_ANNOTATED_CDS"/>
    <property type="molecule type" value="Genomic_DNA"/>
</dbReference>
<dbReference type="InterPro" id="IPR011598">
    <property type="entry name" value="bHLH_dom"/>
</dbReference>
<accession>A0A1B0CDA5</accession>
<dbReference type="FunFam" id="4.10.280.10:FF:000001">
    <property type="entry name" value="Putative transcription factor 12"/>
    <property type="match status" value="1"/>
</dbReference>
<keyword evidence="9" id="KW-1185">Reference proteome</keyword>
<feature type="compositionally biased region" description="Polar residues" evidence="6">
    <location>
        <begin position="539"/>
        <end position="550"/>
    </location>
</feature>
<dbReference type="EMBL" id="AJWK01007617">
    <property type="status" value="NOT_ANNOTATED_CDS"/>
    <property type="molecule type" value="Genomic_DNA"/>
</dbReference>
<dbReference type="PANTHER" id="PTHR11793">
    <property type="entry name" value="BASIC HELIX-LOOP-HELIX TRANSCRIPTION FACTOR"/>
    <property type="match status" value="1"/>
</dbReference>
<evidence type="ECO:0000259" key="7">
    <source>
        <dbReference type="PROSITE" id="PS50888"/>
    </source>
</evidence>
<dbReference type="EMBL" id="AJWK01007622">
    <property type="status" value="NOT_ANNOTATED_CDS"/>
    <property type="molecule type" value="Genomic_DNA"/>
</dbReference>
<dbReference type="PANTHER" id="PTHR11793:SF13">
    <property type="entry name" value="PROTEIN DAUGHTERLESS"/>
    <property type="match status" value="1"/>
</dbReference>
<feature type="compositionally biased region" description="Polar residues" evidence="6">
    <location>
        <begin position="181"/>
        <end position="197"/>
    </location>
</feature>
<feature type="compositionally biased region" description="Polar residues" evidence="6">
    <location>
        <begin position="268"/>
        <end position="279"/>
    </location>
</feature>
<dbReference type="InterPro" id="IPR051098">
    <property type="entry name" value="NeuroDiff_E-box_TFs"/>
</dbReference>
<evidence type="ECO:0000256" key="6">
    <source>
        <dbReference type="SAM" id="MobiDB-lite"/>
    </source>
</evidence>
<dbReference type="AlphaFoldDB" id="A0A1B0CDA5"/>
<evidence type="ECO:0000256" key="2">
    <source>
        <dbReference type="ARBA" id="ARBA00023015"/>
    </source>
</evidence>
<evidence type="ECO:0000313" key="9">
    <source>
        <dbReference type="Proteomes" id="UP000092461"/>
    </source>
</evidence>
<organism evidence="8 9">
    <name type="scientific">Lutzomyia longipalpis</name>
    <name type="common">Sand fly</name>
    <dbReference type="NCBI Taxonomy" id="7200"/>
    <lineage>
        <taxon>Eukaryota</taxon>
        <taxon>Metazoa</taxon>
        <taxon>Ecdysozoa</taxon>
        <taxon>Arthropoda</taxon>
        <taxon>Hexapoda</taxon>
        <taxon>Insecta</taxon>
        <taxon>Pterygota</taxon>
        <taxon>Neoptera</taxon>
        <taxon>Endopterygota</taxon>
        <taxon>Diptera</taxon>
        <taxon>Nematocera</taxon>
        <taxon>Psychodoidea</taxon>
        <taxon>Psychodidae</taxon>
        <taxon>Lutzomyia</taxon>
        <taxon>Lutzomyia</taxon>
    </lineage>
</organism>